<organism evidence="2 3">
    <name type="scientific">Methylorubrum populi</name>
    <dbReference type="NCBI Taxonomy" id="223967"/>
    <lineage>
        <taxon>Bacteria</taxon>
        <taxon>Pseudomonadati</taxon>
        <taxon>Pseudomonadota</taxon>
        <taxon>Alphaproteobacteria</taxon>
        <taxon>Hyphomicrobiales</taxon>
        <taxon>Methylobacteriaceae</taxon>
        <taxon>Methylorubrum</taxon>
    </lineage>
</organism>
<evidence type="ECO:0000313" key="2">
    <source>
        <dbReference type="EMBL" id="BAU89573.1"/>
    </source>
</evidence>
<protein>
    <submittedName>
        <fullName evidence="2">Uncharacterized protein</fullName>
    </submittedName>
</protein>
<evidence type="ECO:0000256" key="1">
    <source>
        <dbReference type="SAM" id="MobiDB-lite"/>
    </source>
</evidence>
<dbReference type="Proteomes" id="UP000218288">
    <property type="component" value="Chromosome"/>
</dbReference>
<name>A0A160PC93_9HYPH</name>
<dbReference type="RefSeq" id="WP_096484065.1">
    <property type="nucleotide sequence ID" value="NZ_AP014809.1"/>
</dbReference>
<evidence type="ECO:0000313" key="3">
    <source>
        <dbReference type="Proteomes" id="UP000218288"/>
    </source>
</evidence>
<dbReference type="EMBL" id="AP014809">
    <property type="protein sequence ID" value="BAU89573.1"/>
    <property type="molecule type" value="Genomic_DNA"/>
</dbReference>
<accession>A0A160PC93</accession>
<reference evidence="2 3" key="1">
    <citation type="journal article" date="2016" name="Genome Announc.">
        <title>Complete Genome Sequence of Methylobacterium populi P-1M, Isolated from Pink-Pigmented Household Biofilm.</title>
        <authorList>
            <person name="Morohoshi T."/>
            <person name="Ikeda T."/>
        </authorList>
    </citation>
    <scope>NUCLEOTIDE SEQUENCE [LARGE SCALE GENOMIC DNA]</scope>
    <source>
        <strain evidence="2 3">P-1M</strain>
    </source>
</reference>
<dbReference type="OrthoDB" id="8000572at2"/>
<sequence>MPPSTTSSSARTAEPARRERGATAAVVPFIPDATRRFRREADDAPRGQILLFTGVRYERMPEAETAPVPRRRRS</sequence>
<feature type="region of interest" description="Disordered" evidence="1">
    <location>
        <begin position="1"/>
        <end position="23"/>
    </location>
</feature>
<dbReference type="AlphaFoldDB" id="A0A160PC93"/>
<feature type="compositionally biased region" description="Low complexity" evidence="1">
    <location>
        <begin position="1"/>
        <end position="13"/>
    </location>
</feature>
<gene>
    <name evidence="2" type="ORF">MPPM_0968</name>
</gene>
<proteinExistence type="predicted"/>